<keyword evidence="12 16" id="KW-1015">Disulfide bond</keyword>
<evidence type="ECO:0000313" key="20">
    <source>
        <dbReference type="EnsemblMetazoa" id="ACOM031396-PA.1"/>
    </source>
</evidence>
<proteinExistence type="inferred from homology"/>
<dbReference type="PROSITE" id="PS00022">
    <property type="entry name" value="EGF_1"/>
    <property type="match status" value="1"/>
</dbReference>
<evidence type="ECO:0000256" key="12">
    <source>
        <dbReference type="ARBA" id="ARBA00023157"/>
    </source>
</evidence>
<dbReference type="EnsemblMetazoa" id="ACOM031396-RA">
    <property type="protein sequence ID" value="ACOM031396-PA.1"/>
    <property type="gene ID" value="ACOM031396"/>
</dbReference>
<keyword evidence="6" id="KW-0677">Repeat</keyword>
<reference evidence="20" key="1">
    <citation type="submission" date="2022-08" db="UniProtKB">
        <authorList>
            <consortium name="EnsemblMetazoa"/>
        </authorList>
    </citation>
    <scope>IDENTIFICATION</scope>
</reference>
<dbReference type="VEuPathDB" id="VectorBase:ACON2_031741"/>
<evidence type="ECO:0000256" key="1">
    <source>
        <dbReference type="ARBA" id="ARBA00004251"/>
    </source>
</evidence>
<evidence type="ECO:0000256" key="10">
    <source>
        <dbReference type="ARBA" id="ARBA00022989"/>
    </source>
</evidence>
<dbReference type="GO" id="GO:0060070">
    <property type="term" value="P:canonical Wnt signaling pathway"/>
    <property type="evidence" value="ECO:0007669"/>
    <property type="project" value="TreeGrafter"/>
</dbReference>
<dbReference type="InterPro" id="IPR000033">
    <property type="entry name" value="LDLR_classB_rpt"/>
</dbReference>
<feature type="disulfide bond" evidence="16">
    <location>
        <begin position="393"/>
        <end position="402"/>
    </location>
</feature>
<evidence type="ECO:0000256" key="11">
    <source>
        <dbReference type="ARBA" id="ARBA00023136"/>
    </source>
</evidence>
<evidence type="ECO:0000256" key="16">
    <source>
        <dbReference type="PROSITE-ProRule" id="PRU00076"/>
    </source>
</evidence>
<evidence type="ECO:0000256" key="15">
    <source>
        <dbReference type="ARBA" id="ARBA00040020"/>
    </source>
</evidence>
<feature type="chain" id="PRO_5036467133" description="Protein cueball" evidence="18">
    <location>
        <begin position="33"/>
        <end position="710"/>
    </location>
</feature>
<feature type="domain" description="EGF-like" evidence="19">
    <location>
        <begin position="369"/>
        <end position="403"/>
    </location>
</feature>
<keyword evidence="10 17" id="KW-1133">Transmembrane helix</keyword>
<dbReference type="SUPFAM" id="SSF57196">
    <property type="entry name" value="EGF/Laminin"/>
    <property type="match status" value="2"/>
</dbReference>
<evidence type="ECO:0000256" key="4">
    <source>
        <dbReference type="ARBA" id="ARBA00022692"/>
    </source>
</evidence>
<feature type="domain" description="EGF-like" evidence="19">
    <location>
        <begin position="520"/>
        <end position="557"/>
    </location>
</feature>
<protein>
    <recommendedName>
        <fullName evidence="15">Protein cueball</fullName>
    </recommendedName>
</protein>
<dbReference type="SMART" id="SM00181">
    <property type="entry name" value="EGF"/>
    <property type="match status" value="5"/>
</dbReference>
<dbReference type="PROSITE" id="PS50026">
    <property type="entry name" value="EGF_3"/>
    <property type="match status" value="3"/>
</dbReference>
<feature type="signal peptide" evidence="18">
    <location>
        <begin position="1"/>
        <end position="32"/>
    </location>
</feature>
<evidence type="ECO:0000256" key="8">
    <source>
        <dbReference type="ARBA" id="ARBA00022871"/>
    </source>
</evidence>
<evidence type="ECO:0000256" key="18">
    <source>
        <dbReference type="SAM" id="SignalP"/>
    </source>
</evidence>
<keyword evidence="13" id="KW-0325">Glycoprotein</keyword>
<sequence length="710" mass="79688">LAKSSSMKSPCRAAAGWLVLLLSSCCLGYVIATEWAAAVTTDNGILFFDSNWRKISSAAHQYSRISAFAYDEVLGKLYFADLDHPEYRLFALDYDDTDELHKVTKLLPKSAQTAYISGMAFDHLERRLYWTEKGTRSVYYVAIDDLLSSTRSAAAAANGTAAAAATAVEATSSAPPAPSSSPVQLVATVQPDHELAGLAIDECRRHLYWTNCYPKTSNIVRAAMNGTVLNVHEEQVYLPKGITVDHYRNRLYWVEKKYGRRYTIESADLEVNDQRTLQTGLDRLPADIAVKNDYIYWTDQENNEIYEMSKEPNAPSRTVYRGEHPSAVILRANLLLEHQRNNPDCRSVVDRILENMQNSKPASVLQQETLQQGQLTVCLNNGTVNHHTNTCLCQPAFGGKLCEIDLCNNYCAQGSCRIGRDNRPRCDCDRRYEGDRCDRNRCDGFCLNGGRCQFSNGTAGRTEEEMGDRTCLCESTGYSGTRCENPICGTDYCYNGECYVEEGKRPKCRCKAGYRGERCEEYSCNNYCLNGGHCTLGNETTVPECECGEEFAGQRCEIAVRLCSTYNEDPQWQQYCLGISKTLPLMEPKVTYCKESFNRTVVYTSLCFTVSFALLLAVVLVVSRMMKPPRPRITKKMVVTPMTSRPPTTQCEITIENCCNMNVCETPCFDTKLLKKSKKEDKQFLLEDIEDVGGSYRKLPNCGDGTAERK</sequence>
<feature type="disulfide bond" evidence="16">
    <location>
        <begin position="524"/>
        <end position="534"/>
    </location>
</feature>
<dbReference type="AlphaFoldDB" id="A0A8W7PHU0"/>
<feature type="disulfide bond" evidence="16">
    <location>
        <begin position="547"/>
        <end position="556"/>
    </location>
</feature>
<keyword evidence="4 17" id="KW-0812">Transmembrane</keyword>
<dbReference type="InterPro" id="IPR011042">
    <property type="entry name" value="6-blade_b-propeller_TolB-like"/>
</dbReference>
<dbReference type="GO" id="GO:0042813">
    <property type="term" value="F:Wnt receptor activity"/>
    <property type="evidence" value="ECO:0007669"/>
    <property type="project" value="TreeGrafter"/>
</dbReference>
<keyword evidence="8" id="KW-0744">Spermatogenesis</keyword>
<dbReference type="InterPro" id="IPR050778">
    <property type="entry name" value="Cueball_EGF_LRP_Nidogen"/>
</dbReference>
<feature type="disulfide bond" evidence="16">
    <location>
        <begin position="442"/>
        <end position="452"/>
    </location>
</feature>
<dbReference type="Proteomes" id="UP000075882">
    <property type="component" value="Unassembled WGS sequence"/>
</dbReference>
<evidence type="ECO:0000256" key="2">
    <source>
        <dbReference type="ARBA" id="ARBA00022475"/>
    </source>
</evidence>
<name>A0A8W7PHU0_ANOCL</name>
<dbReference type="GO" id="GO:0017147">
    <property type="term" value="F:Wnt-protein binding"/>
    <property type="evidence" value="ECO:0007669"/>
    <property type="project" value="TreeGrafter"/>
</dbReference>
<dbReference type="Gene3D" id="2.10.25.10">
    <property type="entry name" value="Laminin"/>
    <property type="match status" value="4"/>
</dbReference>
<dbReference type="InterPro" id="IPR000742">
    <property type="entry name" value="EGF"/>
</dbReference>
<keyword evidence="11 17" id="KW-0472">Membrane</keyword>
<keyword evidence="2" id="KW-1003">Cell membrane</keyword>
<dbReference type="SMART" id="SM00135">
    <property type="entry name" value="LY"/>
    <property type="match status" value="5"/>
</dbReference>
<feature type="transmembrane region" description="Helical" evidence="17">
    <location>
        <begin position="601"/>
        <end position="622"/>
    </location>
</feature>
<keyword evidence="7" id="KW-0221">Differentiation</keyword>
<dbReference type="PANTHER" id="PTHR46513:SF42">
    <property type="entry name" value="PROTEIN CUEBALL"/>
    <property type="match status" value="1"/>
</dbReference>
<evidence type="ECO:0000256" key="6">
    <source>
        <dbReference type="ARBA" id="ARBA00022737"/>
    </source>
</evidence>
<evidence type="ECO:0000256" key="3">
    <source>
        <dbReference type="ARBA" id="ARBA00022536"/>
    </source>
</evidence>
<dbReference type="Gene3D" id="2.120.10.30">
    <property type="entry name" value="TolB, C-terminal domain"/>
    <property type="match status" value="2"/>
</dbReference>
<accession>A0A8W7PHU0</accession>
<keyword evidence="9" id="KW-0896">Oogenesis</keyword>
<keyword evidence="5 18" id="KW-0732">Signal</keyword>
<evidence type="ECO:0000256" key="9">
    <source>
        <dbReference type="ARBA" id="ARBA00022943"/>
    </source>
</evidence>
<dbReference type="SUPFAM" id="SSF63825">
    <property type="entry name" value="YWTD domain"/>
    <property type="match status" value="1"/>
</dbReference>
<dbReference type="GO" id="GO:0005886">
    <property type="term" value="C:plasma membrane"/>
    <property type="evidence" value="ECO:0007669"/>
    <property type="project" value="UniProtKB-SubCell"/>
</dbReference>
<evidence type="ECO:0000256" key="17">
    <source>
        <dbReference type="SAM" id="Phobius"/>
    </source>
</evidence>
<evidence type="ECO:0000256" key="14">
    <source>
        <dbReference type="ARBA" id="ARBA00038070"/>
    </source>
</evidence>
<evidence type="ECO:0000256" key="5">
    <source>
        <dbReference type="ARBA" id="ARBA00022729"/>
    </source>
</evidence>
<dbReference type="GO" id="GO:0048477">
    <property type="term" value="P:oogenesis"/>
    <property type="evidence" value="ECO:0007669"/>
    <property type="project" value="UniProtKB-KW"/>
</dbReference>
<dbReference type="PANTHER" id="PTHR46513">
    <property type="entry name" value="VITELLOGENIN RECEPTOR-LIKE PROTEIN-RELATED-RELATED"/>
    <property type="match status" value="1"/>
</dbReference>
<comment type="caution">
    <text evidence="16">Lacks conserved residue(s) required for the propagation of feature annotation.</text>
</comment>
<evidence type="ECO:0000256" key="13">
    <source>
        <dbReference type="ARBA" id="ARBA00023180"/>
    </source>
</evidence>
<comment type="similarity">
    <text evidence="14">Belongs to the cueball family.</text>
</comment>
<comment type="subcellular location">
    <subcellularLocation>
        <location evidence="1">Cell membrane</location>
        <topology evidence="1">Single-pass type I membrane protein</topology>
    </subcellularLocation>
</comment>
<feature type="disulfide bond" evidence="16">
    <location>
        <begin position="528"/>
        <end position="545"/>
    </location>
</feature>
<organism evidence="20">
    <name type="scientific">Anopheles coluzzii</name>
    <name type="common">African malaria mosquito</name>
    <dbReference type="NCBI Taxonomy" id="1518534"/>
    <lineage>
        <taxon>Eukaryota</taxon>
        <taxon>Metazoa</taxon>
        <taxon>Ecdysozoa</taxon>
        <taxon>Arthropoda</taxon>
        <taxon>Hexapoda</taxon>
        <taxon>Insecta</taxon>
        <taxon>Pterygota</taxon>
        <taxon>Neoptera</taxon>
        <taxon>Endopterygota</taxon>
        <taxon>Diptera</taxon>
        <taxon>Nematocera</taxon>
        <taxon>Culicoidea</taxon>
        <taxon>Culicidae</taxon>
        <taxon>Anophelinae</taxon>
        <taxon>Anopheles</taxon>
    </lineage>
</organism>
<keyword evidence="3 16" id="KW-0245">EGF-like domain</keyword>
<feature type="domain" description="EGF-like" evidence="19">
    <location>
        <begin position="438"/>
        <end position="484"/>
    </location>
</feature>
<evidence type="ECO:0000259" key="19">
    <source>
        <dbReference type="PROSITE" id="PS50026"/>
    </source>
</evidence>
<dbReference type="GO" id="GO:0007283">
    <property type="term" value="P:spermatogenesis"/>
    <property type="evidence" value="ECO:0007669"/>
    <property type="project" value="UniProtKB-KW"/>
</dbReference>
<evidence type="ECO:0000256" key="7">
    <source>
        <dbReference type="ARBA" id="ARBA00022782"/>
    </source>
</evidence>